<dbReference type="EMBL" id="BMAV01027589">
    <property type="protein sequence ID" value="GFS60626.1"/>
    <property type="molecule type" value="Genomic_DNA"/>
</dbReference>
<dbReference type="Proteomes" id="UP000886998">
    <property type="component" value="Unassembled WGS sequence"/>
</dbReference>
<evidence type="ECO:0000313" key="1">
    <source>
        <dbReference type="EMBL" id="GFS60626.1"/>
    </source>
</evidence>
<accession>A0A8X6IU86</accession>
<dbReference type="AlphaFoldDB" id="A0A8X6IU86"/>
<protein>
    <submittedName>
        <fullName evidence="1">Uncharacterized protein</fullName>
    </submittedName>
</protein>
<gene>
    <name evidence="1" type="ORF">TNIN_366061</name>
</gene>
<reference evidence="1" key="1">
    <citation type="submission" date="2020-08" db="EMBL/GenBank/DDBJ databases">
        <title>Multicomponent nature underlies the extraordinary mechanical properties of spider dragline silk.</title>
        <authorList>
            <person name="Kono N."/>
            <person name="Nakamura H."/>
            <person name="Mori M."/>
            <person name="Yoshida Y."/>
            <person name="Ohtoshi R."/>
            <person name="Malay A.D."/>
            <person name="Moran D.A.P."/>
            <person name="Tomita M."/>
            <person name="Numata K."/>
            <person name="Arakawa K."/>
        </authorList>
    </citation>
    <scope>NUCLEOTIDE SEQUENCE</scope>
</reference>
<proteinExistence type="predicted"/>
<organism evidence="1 2">
    <name type="scientific">Trichonephila inaurata madagascariensis</name>
    <dbReference type="NCBI Taxonomy" id="2747483"/>
    <lineage>
        <taxon>Eukaryota</taxon>
        <taxon>Metazoa</taxon>
        <taxon>Ecdysozoa</taxon>
        <taxon>Arthropoda</taxon>
        <taxon>Chelicerata</taxon>
        <taxon>Arachnida</taxon>
        <taxon>Araneae</taxon>
        <taxon>Araneomorphae</taxon>
        <taxon>Entelegynae</taxon>
        <taxon>Araneoidea</taxon>
        <taxon>Nephilidae</taxon>
        <taxon>Trichonephila</taxon>
        <taxon>Trichonephila inaurata</taxon>
    </lineage>
</organism>
<evidence type="ECO:0000313" key="2">
    <source>
        <dbReference type="Proteomes" id="UP000886998"/>
    </source>
</evidence>
<name>A0A8X6IU86_9ARAC</name>
<keyword evidence="2" id="KW-1185">Reference proteome</keyword>
<comment type="caution">
    <text evidence="1">The sequence shown here is derived from an EMBL/GenBank/DDBJ whole genome shotgun (WGS) entry which is preliminary data.</text>
</comment>
<sequence length="111" mass="12813">MFKRVELEQPPFGVTVTCMSARTNTSRRLFGHRLHFKRTTLAFKGEDFVLVRCCVQFQKHFPIASLPRRWCTYYNSIRRTVSSSKSGMSTHILVSSPSCPSCRHHFGTLET</sequence>